<evidence type="ECO:0000313" key="13">
    <source>
        <dbReference type="EMBL" id="TGY88119.1"/>
    </source>
</evidence>
<proteinExistence type="inferred from homology"/>
<feature type="binding site" evidence="11">
    <location>
        <position position="112"/>
    </location>
    <ligand>
        <name>K(+)</name>
        <dbReference type="ChEBI" id="CHEBI:29103"/>
    </ligand>
</feature>
<accession>A0A4V3RXW4</accession>
<feature type="transmembrane region" description="Helical" evidence="12">
    <location>
        <begin position="180"/>
        <end position="201"/>
    </location>
</feature>
<comment type="caution">
    <text evidence="13">The sequence shown here is derived from an EMBL/GenBank/DDBJ whole genome shotgun (WGS) entry which is preliminary data.</text>
</comment>
<keyword evidence="7 12" id="KW-1133">Transmembrane helix</keyword>
<feature type="transmembrane region" description="Helical" evidence="12">
    <location>
        <begin position="396"/>
        <end position="417"/>
    </location>
</feature>
<feature type="transmembrane region" description="Helical" evidence="12">
    <location>
        <begin position="271"/>
        <end position="292"/>
    </location>
</feature>
<comment type="function">
    <text evidence="10">Low-affinity potassium transport system. Interacts with Trk system potassium uptake protein TrkA.</text>
</comment>
<evidence type="ECO:0000256" key="1">
    <source>
        <dbReference type="ARBA" id="ARBA00004651"/>
    </source>
</evidence>
<protein>
    <recommendedName>
        <fullName evidence="10">Trk system potassium uptake protein</fullName>
    </recommendedName>
</protein>
<dbReference type="InterPro" id="IPR004772">
    <property type="entry name" value="TrkH"/>
</dbReference>
<evidence type="ECO:0000256" key="4">
    <source>
        <dbReference type="ARBA" id="ARBA00022538"/>
    </source>
</evidence>
<evidence type="ECO:0000256" key="9">
    <source>
        <dbReference type="ARBA" id="ARBA00023136"/>
    </source>
</evidence>
<evidence type="ECO:0000256" key="6">
    <source>
        <dbReference type="ARBA" id="ARBA00022958"/>
    </source>
</evidence>
<name>A0A4V3RXW4_9PROT</name>
<dbReference type="Proteomes" id="UP000308054">
    <property type="component" value="Unassembled WGS sequence"/>
</dbReference>
<feature type="binding site" evidence="11">
    <location>
        <position position="434"/>
    </location>
    <ligand>
        <name>K(+)</name>
        <dbReference type="ChEBI" id="CHEBI:29103"/>
    </ligand>
</feature>
<dbReference type="OrthoDB" id="9810952at2"/>
<feature type="transmembrane region" description="Helical" evidence="12">
    <location>
        <begin position="458"/>
        <end position="483"/>
    </location>
</feature>
<dbReference type="Pfam" id="PF02386">
    <property type="entry name" value="TrkH"/>
    <property type="match status" value="1"/>
</dbReference>
<dbReference type="InterPro" id="IPR003445">
    <property type="entry name" value="Cat_transpt"/>
</dbReference>
<keyword evidence="6 10" id="KW-0630">Potassium</keyword>
<dbReference type="RefSeq" id="WP_135995964.1">
    <property type="nucleotide sequence ID" value="NZ_CP071057.1"/>
</dbReference>
<feature type="binding site" evidence="11">
    <location>
        <position position="220"/>
    </location>
    <ligand>
        <name>K(+)</name>
        <dbReference type="ChEBI" id="CHEBI:29103"/>
    </ligand>
</feature>
<dbReference type="AlphaFoldDB" id="A0A4V3RXW4"/>
<feature type="binding site" evidence="11">
    <location>
        <position position="435"/>
    </location>
    <ligand>
        <name>K(+)</name>
        <dbReference type="ChEBI" id="CHEBI:29103"/>
    </ligand>
</feature>
<keyword evidence="3 10" id="KW-1003">Cell membrane</keyword>
<keyword evidence="5 12" id="KW-0812">Transmembrane</keyword>
<sequence>MNDSTRTVLFVLGVMLAALSVAKLIPAVVDLQSDAASAHAFLGSATVGGFIGGVLALMTRGGAKTLTARGAILVTGGSWVVMAIAAAVPLKLAVTGMSWTDALFESTSGLTTTGATVMTGLQDQPAGVLIWRSILQWIGGIGIIVTAMAIWPLLGIGGMQLFRLESSDTSEKALPRAGQIAAAVGVIYLVLTFICFLAYIATDMTPFDAAAHAMTTVATGGFSTHDGSIGAFAAGGSDLVALVFMILAALPFVLFLRAAQGRPDYLWTDPQVRGFIGVVLAASAFLTAWLFLTDPPLGQDLPAWRLAAVNAVSVLTGTGYASADFGLWGGAAVAVFFVLMFIGGCAGSTTCSVKLFRYEIAGAALLRQVELLARPRVVRPVRYGGRAVSDDTVRSVLSFFFVFFTTWVVSAAALSLIGLDPVTAISGAATTIANVGPGLGPIIGPAGTFQPLPDAAKWVMTLTMLIGRLEVFTMLVLLTPGFWRR</sequence>
<dbReference type="PIRSF" id="PIRSF006247">
    <property type="entry name" value="TrkH"/>
    <property type="match status" value="1"/>
</dbReference>
<organism evidence="13 14">
    <name type="scientific">Marinicauda algicola</name>
    <dbReference type="NCBI Taxonomy" id="2029849"/>
    <lineage>
        <taxon>Bacteria</taxon>
        <taxon>Pseudomonadati</taxon>
        <taxon>Pseudomonadota</taxon>
        <taxon>Alphaproteobacteria</taxon>
        <taxon>Maricaulales</taxon>
        <taxon>Maricaulaceae</taxon>
        <taxon>Marinicauda</taxon>
    </lineage>
</organism>
<evidence type="ECO:0000256" key="11">
    <source>
        <dbReference type="PIRSR" id="PIRSR006247-1"/>
    </source>
</evidence>
<reference evidence="13 14" key="1">
    <citation type="journal article" date="2017" name="Int. J. Syst. Evol. Microbiol.">
        <title>Marinicauda algicola sp. nov., isolated from a marine red alga Rhodosorus marinus.</title>
        <authorList>
            <person name="Jeong S.E."/>
            <person name="Jeon S.H."/>
            <person name="Chun B.H."/>
            <person name="Kim D.W."/>
            <person name="Jeon C.O."/>
        </authorList>
    </citation>
    <scope>NUCLEOTIDE SEQUENCE [LARGE SCALE GENOMIC DNA]</scope>
    <source>
        <strain evidence="13 14">JCM 31718</strain>
    </source>
</reference>
<keyword evidence="2 10" id="KW-0813">Transport</keyword>
<evidence type="ECO:0000313" key="14">
    <source>
        <dbReference type="Proteomes" id="UP000308054"/>
    </source>
</evidence>
<dbReference type="GO" id="GO:0046872">
    <property type="term" value="F:metal ion binding"/>
    <property type="evidence" value="ECO:0007669"/>
    <property type="project" value="UniProtKB-KW"/>
</dbReference>
<dbReference type="GO" id="GO:0015379">
    <property type="term" value="F:potassium:chloride symporter activity"/>
    <property type="evidence" value="ECO:0007669"/>
    <property type="project" value="InterPro"/>
</dbReference>
<evidence type="ECO:0000256" key="7">
    <source>
        <dbReference type="ARBA" id="ARBA00022989"/>
    </source>
</evidence>
<dbReference type="PANTHER" id="PTHR32024">
    <property type="entry name" value="TRK SYSTEM POTASSIUM UPTAKE PROTEIN TRKG-RELATED"/>
    <property type="match status" value="1"/>
</dbReference>
<keyword evidence="4 10" id="KW-0633">Potassium transport</keyword>
<evidence type="ECO:0000256" key="5">
    <source>
        <dbReference type="ARBA" id="ARBA00022692"/>
    </source>
</evidence>
<feature type="transmembrane region" description="Helical" evidence="12">
    <location>
        <begin position="38"/>
        <end position="58"/>
    </location>
</feature>
<dbReference type="PANTHER" id="PTHR32024:SF3">
    <property type="entry name" value="TRK SYSTEM POTASSIUM UPTAKE PROTEIN"/>
    <property type="match status" value="1"/>
</dbReference>
<gene>
    <name evidence="13" type="ORF">E5163_09760</name>
</gene>
<evidence type="ECO:0000256" key="3">
    <source>
        <dbReference type="ARBA" id="ARBA00022475"/>
    </source>
</evidence>
<keyword evidence="10" id="KW-0997">Cell inner membrane</keyword>
<keyword evidence="8 10" id="KW-0406">Ion transport</keyword>
<keyword evidence="14" id="KW-1185">Reference proteome</keyword>
<dbReference type="GO" id="GO:0005886">
    <property type="term" value="C:plasma membrane"/>
    <property type="evidence" value="ECO:0007669"/>
    <property type="project" value="UniProtKB-SubCell"/>
</dbReference>
<feature type="transmembrane region" description="Helical" evidence="12">
    <location>
        <begin position="239"/>
        <end position="259"/>
    </location>
</feature>
<comment type="subcellular location">
    <subcellularLocation>
        <location evidence="10">Cell inner membrane</location>
        <topology evidence="10">Multi-pass membrane protein</topology>
    </subcellularLocation>
    <subcellularLocation>
        <location evidence="1">Cell membrane</location>
        <topology evidence="1">Multi-pass membrane protein</topology>
    </subcellularLocation>
</comment>
<feature type="binding site" evidence="11">
    <location>
        <position position="113"/>
    </location>
    <ligand>
        <name>K(+)</name>
        <dbReference type="ChEBI" id="CHEBI:29103"/>
    </ligand>
</feature>
<evidence type="ECO:0000256" key="8">
    <source>
        <dbReference type="ARBA" id="ARBA00023065"/>
    </source>
</evidence>
<feature type="binding site" evidence="11">
    <location>
        <position position="318"/>
    </location>
    <ligand>
        <name>K(+)</name>
        <dbReference type="ChEBI" id="CHEBI:29103"/>
    </ligand>
</feature>
<keyword evidence="9 10" id="KW-0472">Membrane</keyword>
<evidence type="ECO:0000256" key="12">
    <source>
        <dbReference type="SAM" id="Phobius"/>
    </source>
</evidence>
<feature type="transmembrane region" description="Helical" evidence="12">
    <location>
        <begin position="325"/>
        <end position="347"/>
    </location>
</feature>
<feature type="transmembrane region" description="Helical" evidence="12">
    <location>
        <begin position="134"/>
        <end position="159"/>
    </location>
</feature>
<dbReference type="EMBL" id="SRXW01000003">
    <property type="protein sequence ID" value="TGY88119.1"/>
    <property type="molecule type" value="Genomic_DNA"/>
</dbReference>
<evidence type="ECO:0000256" key="10">
    <source>
        <dbReference type="PIRNR" id="PIRNR006247"/>
    </source>
</evidence>
<keyword evidence="11" id="KW-0479">Metal-binding</keyword>
<evidence type="ECO:0000256" key="2">
    <source>
        <dbReference type="ARBA" id="ARBA00022448"/>
    </source>
</evidence>
<comment type="similarity">
    <text evidence="10">Belongs to the TrkH potassium transport family.</text>
</comment>
<feature type="transmembrane region" description="Helical" evidence="12">
    <location>
        <begin position="70"/>
        <end position="90"/>
    </location>
</feature>